<dbReference type="GO" id="GO:0004252">
    <property type="term" value="F:serine-type endopeptidase activity"/>
    <property type="evidence" value="ECO:0007669"/>
    <property type="project" value="UniProtKB-UniRule"/>
</dbReference>
<feature type="active site" description="Charge relay system" evidence="5 6">
    <location>
        <position position="388"/>
    </location>
</feature>
<name>A0A346XV70_9ACTN</name>
<organism evidence="10 11">
    <name type="scientific">Euzebya pacifica</name>
    <dbReference type="NCBI Taxonomy" id="1608957"/>
    <lineage>
        <taxon>Bacteria</taxon>
        <taxon>Bacillati</taxon>
        <taxon>Actinomycetota</taxon>
        <taxon>Nitriliruptoria</taxon>
        <taxon>Euzebyales</taxon>
    </lineage>
</organism>
<feature type="active site" description="Charge relay system" evidence="5 6">
    <location>
        <position position="152"/>
    </location>
</feature>
<dbReference type="InterPro" id="IPR000209">
    <property type="entry name" value="Peptidase_S8/S53_dom"/>
</dbReference>
<comment type="similarity">
    <text evidence="1 6">Belongs to the peptidase S8 family.</text>
</comment>
<dbReference type="InterPro" id="IPR050131">
    <property type="entry name" value="Peptidase_S8_subtilisin-like"/>
</dbReference>
<gene>
    <name evidence="10" type="ORF">DVS28_a1418</name>
</gene>
<evidence type="ECO:0000256" key="3">
    <source>
        <dbReference type="ARBA" id="ARBA00022801"/>
    </source>
</evidence>
<dbReference type="OrthoDB" id="614750at2"/>
<keyword evidence="11" id="KW-1185">Reference proteome</keyword>
<keyword evidence="4 6" id="KW-0720">Serine protease</keyword>
<evidence type="ECO:0000256" key="5">
    <source>
        <dbReference type="PIRSR" id="PIRSR615500-1"/>
    </source>
</evidence>
<keyword evidence="8" id="KW-0732">Signal</keyword>
<dbReference type="RefSeq" id="WP_114590818.1">
    <property type="nucleotide sequence ID" value="NZ_CP031165.1"/>
</dbReference>
<proteinExistence type="inferred from homology"/>
<dbReference type="Gene3D" id="3.40.50.200">
    <property type="entry name" value="Peptidase S8/S53 domain"/>
    <property type="match status" value="1"/>
</dbReference>
<dbReference type="Pfam" id="PF00082">
    <property type="entry name" value="Peptidase_S8"/>
    <property type="match status" value="1"/>
</dbReference>
<dbReference type="PANTHER" id="PTHR43806:SF11">
    <property type="entry name" value="CEREVISIN-RELATED"/>
    <property type="match status" value="1"/>
</dbReference>
<evidence type="ECO:0000256" key="4">
    <source>
        <dbReference type="ARBA" id="ARBA00022825"/>
    </source>
</evidence>
<dbReference type="InterPro" id="IPR023828">
    <property type="entry name" value="Peptidase_S8_Ser-AS"/>
</dbReference>
<feature type="signal peptide" evidence="8">
    <location>
        <begin position="1"/>
        <end position="32"/>
    </location>
</feature>
<feature type="domain" description="Peptidase S8/S53" evidence="9">
    <location>
        <begin position="143"/>
        <end position="425"/>
    </location>
</feature>
<dbReference type="PRINTS" id="PR00723">
    <property type="entry name" value="SUBTILISIN"/>
</dbReference>
<feature type="active site" description="Charge relay system" evidence="5 6">
    <location>
        <position position="193"/>
    </location>
</feature>
<evidence type="ECO:0000256" key="8">
    <source>
        <dbReference type="SAM" id="SignalP"/>
    </source>
</evidence>
<evidence type="ECO:0000256" key="6">
    <source>
        <dbReference type="PROSITE-ProRule" id="PRU01240"/>
    </source>
</evidence>
<sequence length="462" mass="45853">MSLPHRFAAPRVLSLFAVLLLAAALVAAGGRAADAGASDLLDVDVAEATGDVLAIVHPADDVSLADAVAGALDAGLLVAGEFPNVGVFGATGAVSAFNALAGTGLIERVEANHQLRLFTDSSHTATRGQAVLDGAVNGTPYDGSGVGVAVVDSGHDGTHPDLSANTASNVKIIFPTTAAVPFPDTDTISGGGHGTHVSGIVMGDGSASNGQYHGAAPGASLYGISAGTAISVHSALGGLEWVLANHDQVSPAIKVVNNSWGSAAGDYNPGDAISIAVGNLIDEGVTVVFAAGNDGGNGSAQATSPTCVDPTPGLICVASYDDQGTGTRTGTVSTFSSRGRSGQVNTYPDVSAPGTDITSTCRLTLPICATGSQVFSPLNTYSVLSGTSMAAPHIAGIAAQLYQANPGLTPAQVEDILEDTALQFTDGAAYEADPSNPTTTTSVDKGHGLVDVVAAVTEALAR</sequence>
<evidence type="ECO:0000256" key="1">
    <source>
        <dbReference type="ARBA" id="ARBA00011073"/>
    </source>
</evidence>
<accession>A0A346XV70</accession>
<feature type="region of interest" description="Disordered" evidence="7">
    <location>
        <begin position="327"/>
        <end position="350"/>
    </location>
</feature>
<dbReference type="SUPFAM" id="SSF52743">
    <property type="entry name" value="Subtilisin-like"/>
    <property type="match status" value="1"/>
</dbReference>
<dbReference type="InterPro" id="IPR036852">
    <property type="entry name" value="Peptidase_S8/S53_dom_sf"/>
</dbReference>
<keyword evidence="3 6" id="KW-0378">Hydrolase</keyword>
<keyword evidence="2 6" id="KW-0645">Protease</keyword>
<feature type="compositionally biased region" description="Polar residues" evidence="7">
    <location>
        <begin position="327"/>
        <end position="348"/>
    </location>
</feature>
<dbReference type="AlphaFoldDB" id="A0A346XV70"/>
<dbReference type="KEGG" id="euz:DVS28_a1418"/>
<evidence type="ECO:0000313" key="11">
    <source>
        <dbReference type="Proteomes" id="UP000264006"/>
    </source>
</evidence>
<feature type="chain" id="PRO_5016996709" evidence="8">
    <location>
        <begin position="33"/>
        <end position="462"/>
    </location>
</feature>
<reference evidence="10 11" key="1">
    <citation type="submission" date="2018-09" db="EMBL/GenBank/DDBJ databases">
        <title>Complete genome sequence of Euzebya sp. DY32-46 isolated from seawater of Pacific Ocean.</title>
        <authorList>
            <person name="Xu L."/>
            <person name="Wu Y.-H."/>
            <person name="Xu X.-W."/>
        </authorList>
    </citation>
    <scope>NUCLEOTIDE SEQUENCE [LARGE SCALE GENOMIC DNA]</scope>
    <source>
        <strain evidence="10 11">DY32-46</strain>
    </source>
</reference>
<evidence type="ECO:0000256" key="7">
    <source>
        <dbReference type="SAM" id="MobiDB-lite"/>
    </source>
</evidence>
<dbReference type="PANTHER" id="PTHR43806">
    <property type="entry name" value="PEPTIDASE S8"/>
    <property type="match status" value="1"/>
</dbReference>
<evidence type="ECO:0000313" key="10">
    <source>
        <dbReference type="EMBL" id="AXV06117.1"/>
    </source>
</evidence>
<dbReference type="PROSITE" id="PS51892">
    <property type="entry name" value="SUBTILASE"/>
    <property type="match status" value="1"/>
</dbReference>
<dbReference type="EMBL" id="CP031165">
    <property type="protein sequence ID" value="AXV06117.1"/>
    <property type="molecule type" value="Genomic_DNA"/>
</dbReference>
<dbReference type="PROSITE" id="PS00138">
    <property type="entry name" value="SUBTILASE_SER"/>
    <property type="match status" value="1"/>
</dbReference>
<protein>
    <submittedName>
        <fullName evidence="10">Putative secreted peptidase</fullName>
    </submittedName>
</protein>
<dbReference type="GO" id="GO:0006508">
    <property type="term" value="P:proteolysis"/>
    <property type="evidence" value="ECO:0007669"/>
    <property type="project" value="UniProtKB-KW"/>
</dbReference>
<evidence type="ECO:0000259" key="9">
    <source>
        <dbReference type="Pfam" id="PF00082"/>
    </source>
</evidence>
<evidence type="ECO:0000256" key="2">
    <source>
        <dbReference type="ARBA" id="ARBA00022670"/>
    </source>
</evidence>
<dbReference type="InterPro" id="IPR015500">
    <property type="entry name" value="Peptidase_S8_subtilisin-rel"/>
</dbReference>
<dbReference type="Proteomes" id="UP000264006">
    <property type="component" value="Chromosome"/>
</dbReference>